<dbReference type="PANTHER" id="PTHR15074:SF0">
    <property type="entry name" value="METHYL-CPG-BINDING DOMAIN PROTEIN 4-LIKE PROTEIN"/>
    <property type="match status" value="1"/>
</dbReference>
<dbReference type="AlphaFoldDB" id="A0A9N8VHM8"/>
<dbReference type="PANTHER" id="PTHR15074">
    <property type="entry name" value="METHYL-CPG-BINDING PROTEIN"/>
    <property type="match status" value="1"/>
</dbReference>
<evidence type="ECO:0000256" key="2">
    <source>
        <dbReference type="ARBA" id="ARBA00022553"/>
    </source>
</evidence>
<dbReference type="InterPro" id="IPR045138">
    <property type="entry name" value="MeCP2/MBD4"/>
</dbReference>
<dbReference type="GO" id="GO:0003677">
    <property type="term" value="F:DNA binding"/>
    <property type="evidence" value="ECO:0007669"/>
    <property type="project" value="UniProtKB-KW"/>
</dbReference>
<evidence type="ECO:0000256" key="13">
    <source>
        <dbReference type="SAM" id="MobiDB-lite"/>
    </source>
</evidence>
<comment type="caution">
    <text evidence="14">The sequence shown here is derived from an EMBL/GenBank/DDBJ whole genome shotgun (WGS) entry which is preliminary data.</text>
</comment>
<evidence type="ECO:0000313" key="15">
    <source>
        <dbReference type="Proteomes" id="UP000789570"/>
    </source>
</evidence>
<evidence type="ECO:0000256" key="6">
    <source>
        <dbReference type="ARBA" id="ARBA00023204"/>
    </source>
</evidence>
<reference evidence="14" key="1">
    <citation type="submission" date="2021-06" db="EMBL/GenBank/DDBJ databases">
        <authorList>
            <person name="Kallberg Y."/>
            <person name="Tangrot J."/>
            <person name="Rosling A."/>
        </authorList>
    </citation>
    <scope>NUCLEOTIDE SEQUENCE</scope>
    <source>
        <strain evidence="14">UK204</strain>
    </source>
</reference>
<comment type="subunit">
    <text evidence="9">Interacts with MLH1.</text>
</comment>
<evidence type="ECO:0000256" key="7">
    <source>
        <dbReference type="ARBA" id="ARBA00023242"/>
    </source>
</evidence>
<comment type="function">
    <text evidence="8">Mismatch-specific DNA N-glycosylase involved in DNA repair. Has thymine glycosylase activity and is specific for G:T mismatches within methylated and unmethylated CpG sites. Can also remove uracil or 5-fluorouracil in G:U mismatches. Has no lyase activity. Was first identified as methyl-CpG-binding protein.</text>
</comment>
<keyword evidence="15" id="KW-1185">Reference proteome</keyword>
<evidence type="ECO:0000256" key="3">
    <source>
        <dbReference type="ARBA" id="ARBA00022763"/>
    </source>
</evidence>
<dbReference type="FunFam" id="1.10.340.30:FF:000051">
    <property type="entry name" value="Methyl-CpG-binding domain protein 4"/>
    <property type="match status" value="1"/>
</dbReference>
<comment type="subcellular location">
    <subcellularLocation>
        <location evidence="1">Nucleus</location>
    </subcellularLocation>
</comment>
<evidence type="ECO:0000256" key="9">
    <source>
        <dbReference type="ARBA" id="ARBA00062707"/>
    </source>
</evidence>
<dbReference type="OrthoDB" id="10265068at2759"/>
<evidence type="ECO:0000256" key="10">
    <source>
        <dbReference type="ARBA" id="ARBA00069821"/>
    </source>
</evidence>
<evidence type="ECO:0000256" key="12">
    <source>
        <dbReference type="ARBA" id="ARBA00083330"/>
    </source>
</evidence>
<dbReference type="GO" id="GO:0005634">
    <property type="term" value="C:nucleus"/>
    <property type="evidence" value="ECO:0007669"/>
    <property type="project" value="UniProtKB-SubCell"/>
</dbReference>
<dbReference type="GO" id="GO:0016787">
    <property type="term" value="F:hydrolase activity"/>
    <property type="evidence" value="ECO:0007669"/>
    <property type="project" value="UniProtKB-KW"/>
</dbReference>
<evidence type="ECO:0000256" key="8">
    <source>
        <dbReference type="ARBA" id="ARBA00055831"/>
    </source>
</evidence>
<dbReference type="InterPro" id="IPR011257">
    <property type="entry name" value="DNA_glycosylase"/>
</dbReference>
<accession>A0A9N8VHM8</accession>
<keyword evidence="7" id="KW-0539">Nucleus</keyword>
<dbReference type="Proteomes" id="UP000789570">
    <property type="component" value="Unassembled WGS sequence"/>
</dbReference>
<keyword evidence="6" id="KW-0234">DNA repair</keyword>
<sequence>MKRKRQVLKTEIKSHYFTSIINEDDEADAQHENDASKSGITETIFIQDDDLLSESDLMQKSLKLQETIMEAQEIASMKRTGKISKYFKSNKKKIIKGDNPKNFKINKDPLALIHDKHDITFNNETDSIIRSESTAGFVSEMVITSEKRFDDDAVEQDLICTDNSKSSGKSKLPTMEEAQKAASVPIHYTPKFIPMPSPFNLVQETLYYDPWKLLIATMFLNRTRGSQALPLMWKFFEEYPSPQKAVLANVDKLADLLRPLGLQNTRAERIIRFSYTYLLNPDFKTPKQLFGMGKYAEDSWKLFCEKDDNWMEEYGLETEDRILQLYVNWRRHQHKGLISEEDLKERNLEKKGQEISSQGKSQDDSMGRSSISKKYENENYLSLQELNNLDISSRYYEDSLLETTCIKK</sequence>
<name>A0A9N8VHM8_9GLOM</name>
<keyword evidence="5" id="KW-0238">DNA-binding</keyword>
<keyword evidence="2" id="KW-0597">Phosphoprotein</keyword>
<evidence type="ECO:0000256" key="1">
    <source>
        <dbReference type="ARBA" id="ARBA00004123"/>
    </source>
</evidence>
<evidence type="ECO:0000256" key="4">
    <source>
        <dbReference type="ARBA" id="ARBA00022801"/>
    </source>
</evidence>
<dbReference type="Gene3D" id="1.10.340.30">
    <property type="entry name" value="Hypothetical protein, domain 2"/>
    <property type="match status" value="1"/>
</dbReference>
<keyword evidence="3" id="KW-0227">DNA damage</keyword>
<gene>
    <name evidence="14" type="ORF">FCALED_LOCUS1083</name>
</gene>
<dbReference type="EMBL" id="CAJVPQ010000127">
    <property type="protein sequence ID" value="CAG8448655.1"/>
    <property type="molecule type" value="Genomic_DNA"/>
</dbReference>
<dbReference type="SUPFAM" id="SSF48150">
    <property type="entry name" value="DNA-glycosylase"/>
    <property type="match status" value="1"/>
</dbReference>
<dbReference type="GO" id="GO:0006281">
    <property type="term" value="P:DNA repair"/>
    <property type="evidence" value="ECO:0007669"/>
    <property type="project" value="UniProtKB-KW"/>
</dbReference>
<evidence type="ECO:0000256" key="5">
    <source>
        <dbReference type="ARBA" id="ARBA00023125"/>
    </source>
</evidence>
<proteinExistence type="predicted"/>
<keyword evidence="4" id="KW-0378">Hydrolase</keyword>
<organism evidence="14 15">
    <name type="scientific">Funneliformis caledonium</name>
    <dbReference type="NCBI Taxonomy" id="1117310"/>
    <lineage>
        <taxon>Eukaryota</taxon>
        <taxon>Fungi</taxon>
        <taxon>Fungi incertae sedis</taxon>
        <taxon>Mucoromycota</taxon>
        <taxon>Glomeromycotina</taxon>
        <taxon>Glomeromycetes</taxon>
        <taxon>Glomerales</taxon>
        <taxon>Glomeraceae</taxon>
        <taxon>Funneliformis</taxon>
    </lineage>
</organism>
<evidence type="ECO:0000313" key="14">
    <source>
        <dbReference type="EMBL" id="CAG8448655.1"/>
    </source>
</evidence>
<protein>
    <recommendedName>
        <fullName evidence="10">Methyl-CpG-binding domain protein 4</fullName>
    </recommendedName>
    <alternativeName>
        <fullName evidence="11">Methyl-CpG-binding protein MBD4</fullName>
    </alternativeName>
    <alternativeName>
        <fullName evidence="12">Mismatch-specific DNA N-glycosylase</fullName>
    </alternativeName>
</protein>
<feature type="region of interest" description="Disordered" evidence="13">
    <location>
        <begin position="348"/>
        <end position="370"/>
    </location>
</feature>
<evidence type="ECO:0000256" key="11">
    <source>
        <dbReference type="ARBA" id="ARBA00076709"/>
    </source>
</evidence>